<feature type="domain" description="F-box" evidence="1">
    <location>
        <begin position="1"/>
        <end position="39"/>
    </location>
</feature>
<dbReference type="eggNOG" id="ENOG502TKI0">
    <property type="taxonomic scope" value="Eukaryota"/>
</dbReference>
<proteinExistence type="predicted"/>
<dbReference type="AlphaFoldDB" id="A0A1I7UTP7"/>
<protein>
    <submittedName>
        <fullName evidence="3">F-box domain-containing protein</fullName>
    </submittedName>
</protein>
<dbReference type="Pfam" id="PF00646">
    <property type="entry name" value="F-box"/>
    <property type="match status" value="1"/>
</dbReference>
<organism evidence="2 3">
    <name type="scientific">Caenorhabditis tropicalis</name>
    <dbReference type="NCBI Taxonomy" id="1561998"/>
    <lineage>
        <taxon>Eukaryota</taxon>
        <taxon>Metazoa</taxon>
        <taxon>Ecdysozoa</taxon>
        <taxon>Nematoda</taxon>
        <taxon>Chromadorea</taxon>
        <taxon>Rhabditida</taxon>
        <taxon>Rhabditina</taxon>
        <taxon>Rhabditomorpha</taxon>
        <taxon>Rhabditoidea</taxon>
        <taxon>Rhabditidae</taxon>
        <taxon>Peloderinae</taxon>
        <taxon>Caenorhabditis</taxon>
    </lineage>
</organism>
<evidence type="ECO:0000313" key="2">
    <source>
        <dbReference type="Proteomes" id="UP000095282"/>
    </source>
</evidence>
<keyword evidence="2" id="KW-1185">Reference proteome</keyword>
<name>A0A1I7UTP7_9PELO</name>
<dbReference type="Proteomes" id="UP000095282">
    <property type="component" value="Unplaced"/>
</dbReference>
<sequence length="323" mass="38033">MDLLRLPLLPLIEIFKYMDFREKFFISLLSKRARKILKSLSVPSPFAFSFTESLHIRLGHNVWDLFIGMTPEEDCIVGGEVMRMVSHPDGLVLKDESFEKQLLLANYVLDTFQKSTISITVMKPTLPASALEFMKMINQKKLSIKTFYYHIDSESSEFIPKILDECTEVTDEIVMHAFFPDDFVYTPSRPFKAKDFRVKFISNWFNLENFLSCRRIDVKFMEPSNRTAETYKSFFTKWMDSEDAQLQRLYLSSIEDTEKQLIMDAIKNQGTTREISDKRTEVTRENGSQLYVYKGTHFIEIITKQMYLENYDEEGVQWEIVFE</sequence>
<dbReference type="PANTHER" id="PTHR21503">
    <property type="entry name" value="F-BOX-CONTAINING HYPOTHETICAL PROTEIN C.ELEGANS"/>
    <property type="match status" value="1"/>
</dbReference>
<dbReference type="WBParaSite" id="Csp11.Scaffold630.g19249.t1">
    <property type="protein sequence ID" value="Csp11.Scaffold630.g19249.t1"/>
    <property type="gene ID" value="Csp11.Scaffold630.g19249"/>
</dbReference>
<reference evidence="3" key="1">
    <citation type="submission" date="2016-11" db="UniProtKB">
        <authorList>
            <consortium name="WormBaseParasite"/>
        </authorList>
    </citation>
    <scope>IDENTIFICATION</scope>
</reference>
<dbReference type="PANTHER" id="PTHR21503:SF52">
    <property type="entry name" value="F-BOX DOMAIN-CONTAINING PROTEIN"/>
    <property type="match status" value="1"/>
</dbReference>
<evidence type="ECO:0000313" key="3">
    <source>
        <dbReference type="WBParaSite" id="Csp11.Scaffold630.g19249.t1"/>
    </source>
</evidence>
<dbReference type="InterPro" id="IPR001810">
    <property type="entry name" value="F-box_dom"/>
</dbReference>
<dbReference type="PROSITE" id="PS50181">
    <property type="entry name" value="FBOX"/>
    <property type="match status" value="1"/>
</dbReference>
<evidence type="ECO:0000259" key="1">
    <source>
        <dbReference type="PROSITE" id="PS50181"/>
    </source>
</evidence>
<accession>A0A1I7UTP7</accession>